<dbReference type="EMBL" id="CAEZVA010000047">
    <property type="protein sequence ID" value="CAB4616689.1"/>
    <property type="molecule type" value="Genomic_DNA"/>
</dbReference>
<keyword evidence="1" id="KW-1133">Transmembrane helix</keyword>
<name>A0A6J6HYM0_9ZZZZ</name>
<dbReference type="AlphaFoldDB" id="A0A6J6HYM0"/>
<evidence type="ECO:0000256" key="1">
    <source>
        <dbReference type="SAM" id="Phobius"/>
    </source>
</evidence>
<organism evidence="2">
    <name type="scientific">freshwater metagenome</name>
    <dbReference type="NCBI Taxonomy" id="449393"/>
    <lineage>
        <taxon>unclassified sequences</taxon>
        <taxon>metagenomes</taxon>
        <taxon>ecological metagenomes</taxon>
    </lineage>
</organism>
<reference evidence="2" key="1">
    <citation type="submission" date="2020-05" db="EMBL/GenBank/DDBJ databases">
        <authorList>
            <person name="Chiriac C."/>
            <person name="Salcher M."/>
            <person name="Ghai R."/>
            <person name="Kavagutti S V."/>
        </authorList>
    </citation>
    <scope>NUCLEOTIDE SEQUENCE</scope>
</reference>
<keyword evidence="1" id="KW-0812">Transmembrane</keyword>
<proteinExistence type="predicted"/>
<evidence type="ECO:0000313" key="2">
    <source>
        <dbReference type="EMBL" id="CAB4616689.1"/>
    </source>
</evidence>
<protein>
    <submittedName>
        <fullName evidence="2">Unannotated protein</fullName>
    </submittedName>
</protein>
<feature type="transmembrane region" description="Helical" evidence="1">
    <location>
        <begin position="62"/>
        <end position="80"/>
    </location>
</feature>
<keyword evidence="1" id="KW-0472">Membrane</keyword>
<gene>
    <name evidence="2" type="ORF">UFOPK1894_00672</name>
</gene>
<accession>A0A6J6HYM0</accession>
<sequence length="81" mass="8698">MTEDKTKIVVLVAENGMFNISVDSAQIFGPCTARVVKYMAKSAAKNINSDESQTIVPTATRLGRLVLTAGLAYVVIGWIIP</sequence>